<protein>
    <submittedName>
        <fullName evidence="2">Uncharacterized protein</fullName>
    </submittedName>
</protein>
<keyword evidence="3" id="KW-1185">Reference proteome</keyword>
<gene>
    <name evidence="2" type="ORF">CCMP2556_LOCUS32591</name>
</gene>
<evidence type="ECO:0000256" key="1">
    <source>
        <dbReference type="SAM" id="MobiDB-lite"/>
    </source>
</evidence>
<feature type="region of interest" description="Disordered" evidence="1">
    <location>
        <begin position="62"/>
        <end position="96"/>
    </location>
</feature>
<organism evidence="2 3">
    <name type="scientific">Durusdinium trenchii</name>
    <dbReference type="NCBI Taxonomy" id="1381693"/>
    <lineage>
        <taxon>Eukaryota</taxon>
        <taxon>Sar</taxon>
        <taxon>Alveolata</taxon>
        <taxon>Dinophyceae</taxon>
        <taxon>Suessiales</taxon>
        <taxon>Symbiodiniaceae</taxon>
        <taxon>Durusdinium</taxon>
    </lineage>
</organism>
<evidence type="ECO:0000313" key="2">
    <source>
        <dbReference type="EMBL" id="CAK9066369.1"/>
    </source>
</evidence>
<dbReference type="EMBL" id="CAXAMN010022095">
    <property type="protein sequence ID" value="CAK9066369.1"/>
    <property type="molecule type" value="Genomic_DNA"/>
</dbReference>
<accession>A0ABP0NV77</accession>
<sequence>MVAHRGNLNYQDCRRTLTAGFEESDIELLREVLQPCEDMGDMGSSRMPGLVVAASSDMNTAAQAESAAPGGSVPGGTVASSDIGGSVPDVSSTTGGSVPFGSRGNALLGFLADTCTVMGSDMKDKKEHVRFRVVDVTALRQYRVPGSMERCDVMTFVLDCFLGERRPKTRTMTQRVSPSITTCAEIPRFSERVVACILDFTGTLQTDDGEAVCIGNDKEHLQACQAGNPTLTSAKRCSYGWHDDQLTSAEYTAVVSREISANLDYMAEARRRPRPGLLHPTARDEKEDIGLEGEFVDAADLDDVHDPDPDEAAEPSALRPELQYKPILHVSAADLFDVVHRQDTKTTAAGRTSASTKRSREFLHQYGGKYLDMKESRMCAMPSAADVKRGGGFDVVSGFKTQKLLQDSRKEKEEQLMDVSEDEMLPGTSGVVAVPVDLAPEAWVATVSPAEMATQLLQQRLPMRQLDGAYEISKDQYSACVLAVAPLQKLWVKAGEQNLQHCFGTPHRIHEVLSLVTPATWLCLYVLCYVSK</sequence>
<dbReference type="Proteomes" id="UP001642484">
    <property type="component" value="Unassembled WGS sequence"/>
</dbReference>
<name>A0ABP0NV77_9DINO</name>
<comment type="caution">
    <text evidence="2">The sequence shown here is derived from an EMBL/GenBank/DDBJ whole genome shotgun (WGS) entry which is preliminary data.</text>
</comment>
<proteinExistence type="predicted"/>
<reference evidence="2 3" key="1">
    <citation type="submission" date="2024-02" db="EMBL/GenBank/DDBJ databases">
        <authorList>
            <person name="Chen Y."/>
            <person name="Shah S."/>
            <person name="Dougan E. K."/>
            <person name="Thang M."/>
            <person name="Chan C."/>
        </authorList>
    </citation>
    <scope>NUCLEOTIDE SEQUENCE [LARGE SCALE GENOMIC DNA]</scope>
</reference>
<evidence type="ECO:0000313" key="3">
    <source>
        <dbReference type="Proteomes" id="UP001642484"/>
    </source>
</evidence>